<keyword evidence="1" id="KW-1133">Transmembrane helix</keyword>
<feature type="transmembrane region" description="Helical" evidence="1">
    <location>
        <begin position="156"/>
        <end position="179"/>
    </location>
</feature>
<comment type="caution">
    <text evidence="2">The sequence shown here is derived from an EMBL/GenBank/DDBJ whole genome shotgun (WGS) entry which is preliminary data.</text>
</comment>
<feature type="transmembrane region" description="Helical" evidence="1">
    <location>
        <begin position="185"/>
        <end position="207"/>
    </location>
</feature>
<organism evidence="2 3">
    <name type="scientific">Myroides indicus</name>
    <dbReference type="NCBI Taxonomy" id="1323422"/>
    <lineage>
        <taxon>Bacteria</taxon>
        <taxon>Pseudomonadati</taxon>
        <taxon>Bacteroidota</taxon>
        <taxon>Flavobacteriia</taxon>
        <taxon>Flavobacteriales</taxon>
        <taxon>Flavobacteriaceae</taxon>
        <taxon>Myroides</taxon>
    </lineage>
</organism>
<evidence type="ECO:0000313" key="2">
    <source>
        <dbReference type="EMBL" id="TDS64258.1"/>
    </source>
</evidence>
<dbReference type="EMBL" id="SOAG01000005">
    <property type="protein sequence ID" value="TDS64258.1"/>
    <property type="molecule type" value="Genomic_DNA"/>
</dbReference>
<dbReference type="Proteomes" id="UP000295215">
    <property type="component" value="Unassembled WGS sequence"/>
</dbReference>
<keyword evidence="1" id="KW-0472">Membrane</keyword>
<reference evidence="2 3" key="1">
    <citation type="submission" date="2019-03" db="EMBL/GenBank/DDBJ databases">
        <title>Genomic Encyclopedia of Archaeal and Bacterial Type Strains, Phase II (KMG-II): from individual species to whole genera.</title>
        <authorList>
            <person name="Goeker M."/>
        </authorList>
    </citation>
    <scope>NUCLEOTIDE SEQUENCE [LARGE SCALE GENOMIC DNA]</scope>
    <source>
        <strain evidence="2 3">DSM 28213</strain>
    </source>
</reference>
<feature type="transmembrane region" description="Helical" evidence="1">
    <location>
        <begin position="90"/>
        <end position="108"/>
    </location>
</feature>
<protein>
    <recommendedName>
        <fullName evidence="4">YhhN-like protein</fullName>
    </recommendedName>
</protein>
<feature type="transmembrane region" description="Helical" evidence="1">
    <location>
        <begin position="114"/>
        <end position="136"/>
    </location>
</feature>
<feature type="transmembrane region" description="Helical" evidence="1">
    <location>
        <begin position="61"/>
        <end position="78"/>
    </location>
</feature>
<proteinExistence type="predicted"/>
<name>A0A4R7F3U1_9FLAO</name>
<feature type="transmembrane region" description="Helical" evidence="1">
    <location>
        <begin position="36"/>
        <end position="55"/>
    </location>
</feature>
<evidence type="ECO:0008006" key="4">
    <source>
        <dbReference type="Google" id="ProtNLM"/>
    </source>
</evidence>
<keyword evidence="1" id="KW-0812">Transmembrane</keyword>
<accession>A0A4R7F3U1</accession>
<keyword evidence="3" id="KW-1185">Reference proteome</keyword>
<sequence>MLYYSITYAALFAGIIPLIVLFLKKRAFVVSDSIQPFVWLTFIATLYEGIGTFILKVNTTYWFQIYSLLEFLTIYYFFYKLLRSSYKKVFTISFIVLLTTYILSFYFWKEYQSLVANAINKIAITLFVFFFSYIWFKQLFQKMEIPNLLKDSNFYFVSGLAIYYSSTSFLFLLSCFIFENRVYLFDIWLVNIIATLILRTCLIIGVWNMKRV</sequence>
<dbReference type="AlphaFoldDB" id="A0A4R7F3U1"/>
<evidence type="ECO:0000313" key="3">
    <source>
        <dbReference type="Proteomes" id="UP000295215"/>
    </source>
</evidence>
<dbReference type="RefSeq" id="WP_208293375.1">
    <property type="nucleotide sequence ID" value="NZ_SOAG01000005.1"/>
</dbReference>
<gene>
    <name evidence="2" type="ORF">C8P70_105107</name>
</gene>
<feature type="transmembrane region" description="Helical" evidence="1">
    <location>
        <begin position="6"/>
        <end position="24"/>
    </location>
</feature>
<evidence type="ECO:0000256" key="1">
    <source>
        <dbReference type="SAM" id="Phobius"/>
    </source>
</evidence>